<protein>
    <recommendedName>
        <fullName evidence="4">Transporter</fullName>
    </recommendedName>
</protein>
<gene>
    <name evidence="2" type="ORF">G7Y85_11475</name>
</gene>
<dbReference type="InterPro" id="IPR046495">
    <property type="entry name" value="DUF6588"/>
</dbReference>
<dbReference type="RefSeq" id="WP_166256774.1">
    <property type="nucleotide sequence ID" value="NZ_JAAMOW010000005.1"/>
</dbReference>
<feature type="chain" id="PRO_5026816031" description="Transporter" evidence="1">
    <location>
        <begin position="21"/>
        <end position="245"/>
    </location>
</feature>
<evidence type="ECO:0000313" key="2">
    <source>
        <dbReference type="EMBL" id="NGY05391.1"/>
    </source>
</evidence>
<dbReference type="AlphaFoldDB" id="A0A6M2BT33"/>
<proteinExistence type="predicted"/>
<keyword evidence="1" id="KW-0732">Signal</keyword>
<keyword evidence="3" id="KW-1185">Reference proteome</keyword>
<reference evidence="2 3" key="1">
    <citation type="journal article" date="2014" name="Int. J. Syst. Evol. Microbiol.">
        <title>Solimonas terrae sp. nov., isolated from soil.</title>
        <authorList>
            <person name="Kim S.J."/>
            <person name="Moon J.Y."/>
            <person name="Weon H.Y."/>
            <person name="Ahn J.H."/>
            <person name="Chen W.M."/>
            <person name="Kwon S.W."/>
        </authorList>
    </citation>
    <scope>NUCLEOTIDE SEQUENCE [LARGE SCALE GENOMIC DNA]</scope>
    <source>
        <strain evidence="2 3">KIS83-12</strain>
    </source>
</reference>
<feature type="signal peptide" evidence="1">
    <location>
        <begin position="1"/>
        <end position="20"/>
    </location>
</feature>
<evidence type="ECO:0000313" key="3">
    <source>
        <dbReference type="Proteomes" id="UP000472676"/>
    </source>
</evidence>
<sequence length="245" mass="25824">MIRRLLSVVLLLGAAPSAFANDLQISCGSLLECNTAFQGAAKDIAAAFNYKIVAPAEATGVLGFGIAAIASYAPTEHRSDWRTLTGDSVDQLGMVGAVVNKGLPFGFDAGAFYASVPTAGGAGAYGFQLRYAILEGGVAEPALAVEANYTKGTGIDDFDYDAWGGDAILSKGFAFLTPYLGIGYVSASVDPHKDVSQTYGLMKENVKQSRLFIGSRIALGFLELTPEYERFGSNNVYNVRLGLSF</sequence>
<dbReference type="EMBL" id="JAAMOW010000005">
    <property type="protein sequence ID" value="NGY05391.1"/>
    <property type="molecule type" value="Genomic_DNA"/>
</dbReference>
<comment type="caution">
    <text evidence="2">The sequence shown here is derived from an EMBL/GenBank/DDBJ whole genome shotgun (WGS) entry which is preliminary data.</text>
</comment>
<evidence type="ECO:0008006" key="4">
    <source>
        <dbReference type="Google" id="ProtNLM"/>
    </source>
</evidence>
<name>A0A6M2BT33_9GAMM</name>
<accession>A0A6M2BT33</accession>
<organism evidence="2 3">
    <name type="scientific">Solimonas terrae</name>
    <dbReference type="NCBI Taxonomy" id="1396819"/>
    <lineage>
        <taxon>Bacteria</taxon>
        <taxon>Pseudomonadati</taxon>
        <taxon>Pseudomonadota</taxon>
        <taxon>Gammaproteobacteria</taxon>
        <taxon>Nevskiales</taxon>
        <taxon>Nevskiaceae</taxon>
        <taxon>Solimonas</taxon>
    </lineage>
</organism>
<evidence type="ECO:0000256" key="1">
    <source>
        <dbReference type="SAM" id="SignalP"/>
    </source>
</evidence>
<dbReference type="Pfam" id="PF20230">
    <property type="entry name" value="DUF6588"/>
    <property type="match status" value="1"/>
</dbReference>
<dbReference type="Proteomes" id="UP000472676">
    <property type="component" value="Unassembled WGS sequence"/>
</dbReference>